<name>A0A193G0A4_9BORD</name>
<feature type="transmembrane region" description="Helical" evidence="1">
    <location>
        <begin position="123"/>
        <end position="145"/>
    </location>
</feature>
<feature type="transmembrane region" description="Helical" evidence="1">
    <location>
        <begin position="47"/>
        <end position="65"/>
    </location>
</feature>
<feature type="transmembrane region" description="Helical" evidence="1">
    <location>
        <begin position="85"/>
        <end position="103"/>
    </location>
</feature>
<protein>
    <recommendedName>
        <fullName evidence="6">DUF2214 domain-containing protein</fullName>
    </recommendedName>
</protein>
<evidence type="ECO:0000256" key="1">
    <source>
        <dbReference type="SAM" id="Phobius"/>
    </source>
</evidence>
<keyword evidence="1" id="KW-0472">Membrane</keyword>
<gene>
    <name evidence="2" type="ORF">BAU06_18300</name>
    <name evidence="3" type="ORF">BAU08_18525</name>
</gene>
<keyword evidence="1" id="KW-1133">Transmembrane helix</keyword>
<dbReference type="AlphaFoldDB" id="A0A193G0A4"/>
<proteinExistence type="predicted"/>
<dbReference type="OrthoDB" id="826511at2"/>
<dbReference type="InterPro" id="IPR018706">
    <property type="entry name" value="DUF2214_membrane"/>
</dbReference>
<evidence type="ECO:0000313" key="3">
    <source>
        <dbReference type="EMBL" id="ANN73078.1"/>
    </source>
</evidence>
<evidence type="ECO:0008006" key="6">
    <source>
        <dbReference type="Google" id="ProtNLM"/>
    </source>
</evidence>
<dbReference type="RefSeq" id="WP_066353267.1">
    <property type="nucleotide sequence ID" value="NZ_CBCSFJ010000010.1"/>
</dbReference>
<evidence type="ECO:0000313" key="2">
    <source>
        <dbReference type="EMBL" id="ANN67987.1"/>
    </source>
</evidence>
<dbReference type="EMBL" id="CP016171">
    <property type="protein sequence ID" value="ANN73078.1"/>
    <property type="molecule type" value="Genomic_DNA"/>
</dbReference>
<sequence length="150" mass="16731">MLTDALLAWLHFLAIFTLIVPLAAQAVLLRPDMPAATVRRLANHDRLYLACALAVVATGLLRLFYGAKGAAFYLPNPWFHAKMGLFVAIALLSLRPTVAFLKWRRQARMLPGFVPTNAEIKRIRGWVMVQVHLLGFLPLFAVLMARGIGR</sequence>
<dbReference type="Proteomes" id="UP000091897">
    <property type="component" value="Chromosome"/>
</dbReference>
<feature type="transmembrane region" description="Helical" evidence="1">
    <location>
        <begin position="6"/>
        <end position="27"/>
    </location>
</feature>
<evidence type="ECO:0000313" key="5">
    <source>
        <dbReference type="Proteomes" id="UP000092213"/>
    </source>
</evidence>
<accession>A0A193G0A4</accession>
<reference evidence="4 5" key="1">
    <citation type="submission" date="2016-06" db="EMBL/GenBank/DDBJ databases">
        <title>Complete genome sequences of Bordetella bronchialis and Bordetella flabilis.</title>
        <authorList>
            <person name="LiPuma J.J."/>
            <person name="Spilker T."/>
        </authorList>
    </citation>
    <scope>NUCLEOTIDE SEQUENCE [LARGE SCALE GENOMIC DNA]</scope>
    <source>
        <strain evidence="3 5">AU17976</strain>
        <strain evidence="2 4">AU3182</strain>
    </source>
</reference>
<dbReference type="Proteomes" id="UP000092213">
    <property type="component" value="Chromosome"/>
</dbReference>
<keyword evidence="1" id="KW-0812">Transmembrane</keyword>
<dbReference type="KEGG" id="bbro:BAU06_18300"/>
<organism evidence="3 5">
    <name type="scientific">Bordetella bronchialis</name>
    <dbReference type="NCBI Taxonomy" id="463025"/>
    <lineage>
        <taxon>Bacteria</taxon>
        <taxon>Pseudomonadati</taxon>
        <taxon>Pseudomonadota</taxon>
        <taxon>Betaproteobacteria</taxon>
        <taxon>Burkholderiales</taxon>
        <taxon>Alcaligenaceae</taxon>
        <taxon>Bordetella</taxon>
    </lineage>
</organism>
<evidence type="ECO:0000313" key="4">
    <source>
        <dbReference type="Proteomes" id="UP000091897"/>
    </source>
</evidence>
<dbReference type="STRING" id="463025.BAU08_18525"/>
<dbReference type="Pfam" id="PF09980">
    <property type="entry name" value="DUF2214"/>
    <property type="match status" value="1"/>
</dbReference>
<dbReference type="EMBL" id="CP016170">
    <property type="protein sequence ID" value="ANN67987.1"/>
    <property type="molecule type" value="Genomic_DNA"/>
</dbReference>
<keyword evidence="4" id="KW-1185">Reference proteome</keyword>